<proteinExistence type="predicted"/>
<dbReference type="AlphaFoldDB" id="A0AAD7ALW8"/>
<evidence type="ECO:0000313" key="3">
    <source>
        <dbReference type="Proteomes" id="UP001218218"/>
    </source>
</evidence>
<keyword evidence="1" id="KW-0732">Signal</keyword>
<feature type="signal peptide" evidence="1">
    <location>
        <begin position="1"/>
        <end position="18"/>
    </location>
</feature>
<feature type="chain" id="PRO_5041978459" description="Protein kinase domain-containing protein" evidence="1">
    <location>
        <begin position="19"/>
        <end position="309"/>
    </location>
</feature>
<name>A0AAD7ALW8_9AGAR</name>
<dbReference type="EMBL" id="JARIHO010000004">
    <property type="protein sequence ID" value="KAJ7362529.1"/>
    <property type="molecule type" value="Genomic_DNA"/>
</dbReference>
<protein>
    <recommendedName>
        <fullName evidence="4">Protein kinase domain-containing protein</fullName>
    </recommendedName>
</protein>
<dbReference type="Proteomes" id="UP001218218">
    <property type="component" value="Unassembled WGS sequence"/>
</dbReference>
<keyword evidence="3" id="KW-1185">Reference proteome</keyword>
<accession>A0AAD7ALW8</accession>
<comment type="caution">
    <text evidence="2">The sequence shown here is derived from an EMBL/GenBank/DDBJ whole genome shotgun (WGS) entry which is preliminary data.</text>
</comment>
<organism evidence="2 3">
    <name type="scientific">Mycena albidolilacea</name>
    <dbReference type="NCBI Taxonomy" id="1033008"/>
    <lineage>
        <taxon>Eukaryota</taxon>
        <taxon>Fungi</taxon>
        <taxon>Dikarya</taxon>
        <taxon>Basidiomycota</taxon>
        <taxon>Agaricomycotina</taxon>
        <taxon>Agaricomycetes</taxon>
        <taxon>Agaricomycetidae</taxon>
        <taxon>Agaricales</taxon>
        <taxon>Marasmiineae</taxon>
        <taxon>Mycenaceae</taxon>
        <taxon>Mycena</taxon>
    </lineage>
</organism>
<evidence type="ECO:0008006" key="4">
    <source>
        <dbReference type="Google" id="ProtNLM"/>
    </source>
</evidence>
<reference evidence="2" key="1">
    <citation type="submission" date="2023-03" db="EMBL/GenBank/DDBJ databases">
        <title>Massive genome expansion in bonnet fungi (Mycena s.s.) driven by repeated elements and novel gene families across ecological guilds.</title>
        <authorList>
            <consortium name="Lawrence Berkeley National Laboratory"/>
            <person name="Harder C.B."/>
            <person name="Miyauchi S."/>
            <person name="Viragh M."/>
            <person name="Kuo A."/>
            <person name="Thoen E."/>
            <person name="Andreopoulos B."/>
            <person name="Lu D."/>
            <person name="Skrede I."/>
            <person name="Drula E."/>
            <person name="Henrissat B."/>
            <person name="Morin E."/>
            <person name="Kohler A."/>
            <person name="Barry K."/>
            <person name="LaButti K."/>
            <person name="Morin E."/>
            <person name="Salamov A."/>
            <person name="Lipzen A."/>
            <person name="Mereny Z."/>
            <person name="Hegedus B."/>
            <person name="Baldrian P."/>
            <person name="Stursova M."/>
            <person name="Weitz H."/>
            <person name="Taylor A."/>
            <person name="Grigoriev I.V."/>
            <person name="Nagy L.G."/>
            <person name="Martin F."/>
            <person name="Kauserud H."/>
        </authorList>
    </citation>
    <scope>NUCLEOTIDE SEQUENCE</scope>
    <source>
        <strain evidence="2">CBHHK002</strain>
    </source>
</reference>
<gene>
    <name evidence="2" type="ORF">DFH08DRAFT_323983</name>
</gene>
<evidence type="ECO:0000313" key="2">
    <source>
        <dbReference type="EMBL" id="KAJ7362529.1"/>
    </source>
</evidence>
<sequence length="309" mass="34612">MQLVFRLILLVVIVRPRAHLGPTLLLDPPIHGTRPRYIRRHLHRPRGLLSPIKPAGILGMSNEHSKVHVFAAACQSSQPAVNFIIPTGQSGTKPKITDSLNSVAPEGCSYDPGCRKSHCFKSPPEITHPQRGFRALTSLAPYEIALKCARQTSTMFHNSSNFQIIGGVFIGHPESRSSRTRRALANPSFLANFHRVRLGDLKLISETGKEEIVEYHEVRRRKTGALIRRKKVVVGERRRFDASVSGRTETLTAVVYKDTNIDKWRIEVENHETFRHPSLVQLYGVTVSPANYALIYTDGKAAVPHFNPL</sequence>
<evidence type="ECO:0000256" key="1">
    <source>
        <dbReference type="SAM" id="SignalP"/>
    </source>
</evidence>